<dbReference type="PANTHER" id="PTHR48207:SF3">
    <property type="entry name" value="SUCCINATE--HYDROXYMETHYLGLUTARATE COA-TRANSFERASE"/>
    <property type="match status" value="1"/>
</dbReference>
<dbReference type="Proteomes" id="UP000596427">
    <property type="component" value="Chromosome"/>
</dbReference>
<dbReference type="InterPro" id="IPR050483">
    <property type="entry name" value="CoA-transferase_III_domain"/>
</dbReference>
<gene>
    <name evidence="2" type="ORF">EZH22_10375</name>
</gene>
<dbReference type="AlphaFoldDB" id="A0A974SKW3"/>
<dbReference type="Gene3D" id="3.30.1540.10">
    <property type="entry name" value="formyl-coa transferase, domain 3"/>
    <property type="match status" value="1"/>
</dbReference>
<evidence type="ECO:0000256" key="1">
    <source>
        <dbReference type="ARBA" id="ARBA00022679"/>
    </source>
</evidence>
<proteinExistence type="predicted"/>
<keyword evidence="3" id="KW-1185">Reference proteome</keyword>
<protein>
    <submittedName>
        <fullName evidence="2">CoA transferase</fullName>
    </submittedName>
</protein>
<dbReference type="InterPro" id="IPR023606">
    <property type="entry name" value="CoA-Trfase_III_dom_1_sf"/>
</dbReference>
<name>A0A974SKW3_9HYPH</name>
<reference evidence="2 3" key="1">
    <citation type="submission" date="2020-10" db="EMBL/GenBank/DDBJ databases">
        <title>Degradation of 1,4-Dioxane by Xanthobacter sp. YN2, via a Novel Group-2 Soluble Di-Iron Monooxygenase.</title>
        <authorList>
            <person name="Ma F."/>
            <person name="Wang Y."/>
            <person name="Yang J."/>
            <person name="Guo H."/>
            <person name="Su D."/>
            <person name="Yu L."/>
        </authorList>
    </citation>
    <scope>NUCLEOTIDE SEQUENCE [LARGE SCALE GENOMIC DNA]</scope>
    <source>
        <strain evidence="2 3">YN2</strain>
    </source>
</reference>
<dbReference type="RefSeq" id="WP_203195560.1">
    <property type="nucleotide sequence ID" value="NZ_CP063362.1"/>
</dbReference>
<sequence>MGKGIFDGLKVADFTWAAAGPIITKQLSDNGATVIKVESFQHPDSIRLGGPFTGDRPGINRSGFFADFHSSKLSIAVNLGHERRAEIIHRLVEWADVVADSFRPGVMAQWGFDYESLRKLNPGVIALSSSLYGADGPWARHPGYGAQGQALAGIHTMTGWPDRDPAMPKGAYSDSVSPRAGMAALAAALIHREKTGEGQQIELSQIETTVKLLQPELLYQQISGREPSRSGNYKEGVIVHGVYPCRGDERWIVIEAGTTAQWDALCEVLGDRAALEAVRHTYGPVGPDGAFCALDAEMAKRTAGWDAFELMARLRQAGVPAGVALKSCDLLEDEVLAQRKHFWPLHHAEMGTLKYNGPAYRFSRTPSELRSASPLLGEHTEDVLTGILGFTREDIDAFRACGLLD</sequence>
<dbReference type="PANTHER" id="PTHR48207">
    <property type="entry name" value="SUCCINATE--HYDROXYMETHYLGLUTARATE COA-TRANSFERASE"/>
    <property type="match status" value="1"/>
</dbReference>
<dbReference type="KEGG" id="xdi:EZH22_10375"/>
<organism evidence="2 3">
    <name type="scientific">Xanthobacter dioxanivorans</name>
    <dbReference type="NCBI Taxonomy" id="2528964"/>
    <lineage>
        <taxon>Bacteria</taxon>
        <taxon>Pseudomonadati</taxon>
        <taxon>Pseudomonadota</taxon>
        <taxon>Alphaproteobacteria</taxon>
        <taxon>Hyphomicrobiales</taxon>
        <taxon>Xanthobacteraceae</taxon>
        <taxon>Xanthobacter</taxon>
    </lineage>
</organism>
<evidence type="ECO:0000313" key="2">
    <source>
        <dbReference type="EMBL" id="QRG08649.1"/>
    </source>
</evidence>
<dbReference type="SUPFAM" id="SSF89796">
    <property type="entry name" value="CoA-transferase family III (CaiB/BaiF)"/>
    <property type="match status" value="1"/>
</dbReference>
<accession>A0A974SKW3</accession>
<dbReference type="EMBL" id="CP063362">
    <property type="protein sequence ID" value="QRG08649.1"/>
    <property type="molecule type" value="Genomic_DNA"/>
</dbReference>
<evidence type="ECO:0000313" key="3">
    <source>
        <dbReference type="Proteomes" id="UP000596427"/>
    </source>
</evidence>
<dbReference type="GO" id="GO:0008410">
    <property type="term" value="F:CoA-transferase activity"/>
    <property type="evidence" value="ECO:0007669"/>
    <property type="project" value="TreeGrafter"/>
</dbReference>
<dbReference type="Gene3D" id="3.40.50.10540">
    <property type="entry name" value="Crotonobetainyl-coa:carnitine coa-transferase, domain 1"/>
    <property type="match status" value="1"/>
</dbReference>
<dbReference type="InterPro" id="IPR044855">
    <property type="entry name" value="CoA-Trfase_III_dom3_sf"/>
</dbReference>
<keyword evidence="1 2" id="KW-0808">Transferase</keyword>
<dbReference type="InterPro" id="IPR003673">
    <property type="entry name" value="CoA-Trfase_fam_III"/>
</dbReference>
<dbReference type="Pfam" id="PF02515">
    <property type="entry name" value="CoA_transf_3"/>
    <property type="match status" value="1"/>
</dbReference>